<evidence type="ECO:0008006" key="5">
    <source>
        <dbReference type="Google" id="ProtNLM"/>
    </source>
</evidence>
<reference evidence="3 4" key="1">
    <citation type="journal article" date="2014" name="Front. Microbiol.">
        <title>Population and genomic analysis of the genus Halorubrum.</title>
        <authorList>
            <person name="Fullmer M.S."/>
            <person name="Soucy S.M."/>
            <person name="Swithers K.S."/>
            <person name="Makkay A.M."/>
            <person name="Wheeler R."/>
            <person name="Ventosa A."/>
            <person name="Gogarten J.P."/>
            <person name="Papke R.T."/>
        </authorList>
    </citation>
    <scope>NUCLEOTIDE SEQUENCE [LARGE SCALE GENOMIC DNA]</scope>
    <source>
        <strain evidence="3 4">LD3</strain>
    </source>
</reference>
<comment type="caution">
    <text evidence="3">The sequence shown here is derived from an EMBL/GenBank/DDBJ whole genome shotgun (WGS) entry which is preliminary data.</text>
</comment>
<keyword evidence="2" id="KW-0812">Transmembrane</keyword>
<feature type="compositionally biased region" description="Acidic residues" evidence="1">
    <location>
        <begin position="179"/>
        <end position="189"/>
    </location>
</feature>
<dbReference type="InterPro" id="IPR013783">
    <property type="entry name" value="Ig-like_fold"/>
</dbReference>
<keyword evidence="2" id="KW-1133">Transmembrane helix</keyword>
<sequence>MRSDSASLLIMISAGTVLLFLTSTGAVVLNGPTDPINDAVALQPGDNPYTYLDEEGELVVDVTEDNPRLDAEGVNVDALTVEEDLFYVTHNGSEPAKVWIEHDSQAVTFVAGGQPIESEAEPLTVAPNEGPVPVGVRIDTRVAGLLPGDRVIDEITLHARPAEPEAPGDGDGLGGDPGDGPDGDEDDDPSPTTGPIVSVDRPSPSVREVTLRSVVGGDETAVDLRGLRVGDPAIRLDRLTFVRESPGDVEFAVRGLSDRPVEAPPPPPGVDPLGYYAVEFAEPGQPVAEATAEIVVDRDRLAAAGVAPERVAAYRETETGWERAEMRVVDEGSETVRLRAATEEFSAFAVAAERPALAPTETNLSDEEVAPGEPLTVAVDIENRGPAPARDETIRVETADAEAVASDEAVAVDIGPGATATESVTVRFSEPGEYDLVLAGEAVRTRATGDGPILGSVTVTDQAEGSGDDGTEFDAGDRVGNGDDGAPGSADDGGGSSPELSEFDLSDLAGLAALVGIVLATLFLVRRAPR</sequence>
<dbReference type="Gene3D" id="2.60.40.10">
    <property type="entry name" value="Immunoglobulins"/>
    <property type="match status" value="1"/>
</dbReference>
<dbReference type="RefSeq" id="WP_094579581.1">
    <property type="nucleotide sequence ID" value="NZ_NHOW01000021.1"/>
</dbReference>
<name>A0A256J5K4_HALEZ</name>
<evidence type="ECO:0000256" key="1">
    <source>
        <dbReference type="SAM" id="MobiDB-lite"/>
    </source>
</evidence>
<dbReference type="Proteomes" id="UP000216409">
    <property type="component" value="Unassembled WGS sequence"/>
</dbReference>
<evidence type="ECO:0000313" key="4">
    <source>
        <dbReference type="Proteomes" id="UP000216409"/>
    </source>
</evidence>
<feature type="transmembrane region" description="Helical" evidence="2">
    <location>
        <begin position="508"/>
        <end position="525"/>
    </location>
</feature>
<dbReference type="EMBL" id="NHOW01000021">
    <property type="protein sequence ID" value="OYR64104.1"/>
    <property type="molecule type" value="Genomic_DNA"/>
</dbReference>
<evidence type="ECO:0000313" key="3">
    <source>
        <dbReference type="EMBL" id="OYR64104.1"/>
    </source>
</evidence>
<organism evidence="3 4">
    <name type="scientific">Halorubrum ezzemoulense</name>
    <name type="common">Halorubrum chaoviator</name>
    <dbReference type="NCBI Taxonomy" id="337243"/>
    <lineage>
        <taxon>Archaea</taxon>
        <taxon>Methanobacteriati</taxon>
        <taxon>Methanobacteriota</taxon>
        <taxon>Stenosarchaea group</taxon>
        <taxon>Halobacteria</taxon>
        <taxon>Halobacteriales</taxon>
        <taxon>Haloferacaceae</taxon>
        <taxon>Halorubrum</taxon>
    </lineage>
</organism>
<feature type="region of interest" description="Disordered" evidence="1">
    <location>
        <begin position="449"/>
        <end position="502"/>
    </location>
</feature>
<accession>A0A256J5K4</accession>
<feature type="region of interest" description="Disordered" evidence="1">
    <location>
        <begin position="160"/>
        <end position="206"/>
    </location>
</feature>
<evidence type="ECO:0000256" key="2">
    <source>
        <dbReference type="SAM" id="Phobius"/>
    </source>
</evidence>
<protein>
    <recommendedName>
        <fullName evidence="5">DUF1102 domain-containing protein</fullName>
    </recommendedName>
</protein>
<dbReference type="AlphaFoldDB" id="A0A256J5K4"/>
<feature type="compositionally biased region" description="Gly residues" evidence="1">
    <location>
        <begin position="169"/>
        <end position="178"/>
    </location>
</feature>
<keyword evidence="2" id="KW-0472">Membrane</keyword>
<proteinExistence type="predicted"/>
<gene>
    <name evidence="3" type="ORF">DJ83_01150</name>
</gene>